<evidence type="ECO:0008006" key="5">
    <source>
        <dbReference type="Google" id="ProtNLM"/>
    </source>
</evidence>
<reference evidence="3 4" key="1">
    <citation type="submission" date="2023-08" db="EMBL/GenBank/DDBJ databases">
        <authorList>
            <person name="Folkvardsen B D."/>
            <person name="Norman A."/>
        </authorList>
    </citation>
    <scope>NUCLEOTIDE SEQUENCE [LARGE SCALE GENOMIC DNA]</scope>
    <source>
        <strain evidence="3 4">Mu0050</strain>
    </source>
</reference>
<dbReference type="Proteomes" id="UP001190466">
    <property type="component" value="Chromosome"/>
</dbReference>
<feature type="region of interest" description="Disordered" evidence="1">
    <location>
        <begin position="1"/>
        <end position="43"/>
    </location>
</feature>
<feature type="transmembrane region" description="Helical" evidence="2">
    <location>
        <begin position="53"/>
        <end position="75"/>
    </location>
</feature>
<organism evidence="3 4">
    <name type="scientific">[Mycobacterium] wendilense</name>
    <dbReference type="NCBI Taxonomy" id="3064284"/>
    <lineage>
        <taxon>Bacteria</taxon>
        <taxon>Bacillati</taxon>
        <taxon>Actinomycetota</taxon>
        <taxon>Actinomycetes</taxon>
        <taxon>Mycobacteriales</taxon>
        <taxon>Mycobacteriaceae</taxon>
        <taxon>Mycolicibacter</taxon>
    </lineage>
</organism>
<evidence type="ECO:0000313" key="4">
    <source>
        <dbReference type="Proteomes" id="UP001190466"/>
    </source>
</evidence>
<keyword evidence="4" id="KW-1185">Reference proteome</keyword>
<evidence type="ECO:0000313" key="3">
    <source>
        <dbReference type="EMBL" id="CAJ1584605.1"/>
    </source>
</evidence>
<dbReference type="RefSeq" id="WP_316510633.1">
    <property type="nucleotide sequence ID" value="NZ_OY726395.1"/>
</dbReference>
<feature type="compositionally biased region" description="Acidic residues" evidence="1">
    <location>
        <begin position="13"/>
        <end position="23"/>
    </location>
</feature>
<proteinExistence type="predicted"/>
<sequence length="216" mass="22898">MAVIDTDVRTEEAESTVDDESGIDETPTPAGEDRQPDTAADKKSRQISMSLRGLVIAVAMGVLVIAVAALGWLYLDAKAELDASAVEASNVERAETAAIEYAVNAAEMNYQDFGGWKANLVGGTSPELKDKLTKAADSMEQVLAPLQWQSTAQPLTAKVRSNSGGIYIVDAFVSVLTKTMQAPEGLQSTATYSITLDSRNNWQITDVGGVDAALGR</sequence>
<keyword evidence="2" id="KW-0472">Membrane</keyword>
<feature type="compositionally biased region" description="Basic and acidic residues" evidence="1">
    <location>
        <begin position="31"/>
        <end position="43"/>
    </location>
</feature>
<dbReference type="EMBL" id="OY726395">
    <property type="protein sequence ID" value="CAJ1584605.1"/>
    <property type="molecule type" value="Genomic_DNA"/>
</dbReference>
<keyword evidence="2" id="KW-0812">Transmembrane</keyword>
<name>A0ABN9P3K8_9MYCO</name>
<evidence type="ECO:0000256" key="2">
    <source>
        <dbReference type="SAM" id="Phobius"/>
    </source>
</evidence>
<protein>
    <recommendedName>
        <fullName evidence="5">Mce-associated membrane protein</fullName>
    </recommendedName>
</protein>
<evidence type="ECO:0000256" key="1">
    <source>
        <dbReference type="SAM" id="MobiDB-lite"/>
    </source>
</evidence>
<keyword evidence="2" id="KW-1133">Transmembrane helix</keyword>
<gene>
    <name evidence="3" type="ORF">MU0050_003284</name>
</gene>
<feature type="compositionally biased region" description="Basic and acidic residues" evidence="1">
    <location>
        <begin position="1"/>
        <end position="12"/>
    </location>
</feature>
<accession>A0ABN9P3K8</accession>